<dbReference type="InterPro" id="IPR003439">
    <property type="entry name" value="ABC_transporter-like_ATP-bd"/>
</dbReference>
<protein>
    <recommendedName>
        <fullName evidence="12">ABC transporter domain-containing protein</fullName>
    </recommendedName>
</protein>
<evidence type="ECO:0000256" key="1">
    <source>
        <dbReference type="ARBA" id="ARBA00004141"/>
    </source>
</evidence>
<dbReference type="PANTHER" id="PTHR19229">
    <property type="entry name" value="ATP-BINDING CASSETTE TRANSPORTER SUBFAMILY A ABCA"/>
    <property type="match status" value="1"/>
</dbReference>
<evidence type="ECO:0000256" key="2">
    <source>
        <dbReference type="ARBA" id="ARBA00008869"/>
    </source>
</evidence>
<dbReference type="EMBL" id="OC916444">
    <property type="protein sequence ID" value="CAD7644300.1"/>
    <property type="molecule type" value="Genomic_DNA"/>
</dbReference>
<evidence type="ECO:0000256" key="3">
    <source>
        <dbReference type="ARBA" id="ARBA00022448"/>
    </source>
</evidence>
<keyword evidence="3" id="KW-0813">Transport</keyword>
<feature type="transmembrane region" description="Helical" evidence="11">
    <location>
        <begin position="805"/>
        <end position="827"/>
    </location>
</feature>
<comment type="similarity">
    <text evidence="2">Belongs to the ABC transporter superfamily. ABCA family.</text>
</comment>
<feature type="transmembrane region" description="Helical" evidence="11">
    <location>
        <begin position="1841"/>
        <end position="1860"/>
    </location>
</feature>
<dbReference type="GO" id="GO:0140359">
    <property type="term" value="F:ABC-type transporter activity"/>
    <property type="evidence" value="ECO:0007669"/>
    <property type="project" value="InterPro"/>
</dbReference>
<evidence type="ECO:0000259" key="12">
    <source>
        <dbReference type="PROSITE" id="PS50893"/>
    </source>
</evidence>
<evidence type="ECO:0000256" key="7">
    <source>
        <dbReference type="ARBA" id="ARBA00022840"/>
    </source>
</evidence>
<feature type="transmembrane region" description="Helical" evidence="11">
    <location>
        <begin position="1988"/>
        <end position="2010"/>
    </location>
</feature>
<dbReference type="EMBL" id="CAJPVJ010001619">
    <property type="protein sequence ID" value="CAG2165046.1"/>
    <property type="molecule type" value="Genomic_DNA"/>
</dbReference>
<dbReference type="Pfam" id="PF00005">
    <property type="entry name" value="ABC_tran"/>
    <property type="match status" value="2"/>
</dbReference>
<feature type="transmembrane region" description="Helical" evidence="11">
    <location>
        <begin position="1785"/>
        <end position="1807"/>
    </location>
</feature>
<evidence type="ECO:0000313" key="13">
    <source>
        <dbReference type="EMBL" id="CAD7644300.1"/>
    </source>
</evidence>
<keyword evidence="7" id="KW-0067">ATP-binding</keyword>
<feature type="transmembrane region" description="Helical" evidence="11">
    <location>
        <begin position="1867"/>
        <end position="1889"/>
    </location>
</feature>
<feature type="transmembrane region" description="Helical" evidence="11">
    <location>
        <begin position="21"/>
        <end position="42"/>
    </location>
</feature>
<keyword evidence="5" id="KW-0677">Repeat</keyword>
<dbReference type="InterPro" id="IPR026082">
    <property type="entry name" value="ABCA"/>
</dbReference>
<dbReference type="InterPro" id="IPR003593">
    <property type="entry name" value="AAA+_ATPase"/>
</dbReference>
<evidence type="ECO:0000313" key="14">
    <source>
        <dbReference type="Proteomes" id="UP000728032"/>
    </source>
</evidence>
<dbReference type="InterPro" id="IPR017871">
    <property type="entry name" value="ABC_transporter-like_CS"/>
</dbReference>
<proteinExistence type="inferred from homology"/>
<dbReference type="InterPro" id="IPR027417">
    <property type="entry name" value="P-loop_NTPase"/>
</dbReference>
<evidence type="ECO:0000256" key="6">
    <source>
        <dbReference type="ARBA" id="ARBA00022741"/>
    </source>
</evidence>
<gene>
    <name evidence="13" type="ORF">ONB1V03_LOCUS4592</name>
</gene>
<dbReference type="PANTHER" id="PTHR19229:SF36">
    <property type="entry name" value="ATP-BINDING CASSETTE SUB-FAMILY A MEMBER 2"/>
    <property type="match status" value="1"/>
</dbReference>
<name>A0A7R9LNL4_9ACAR</name>
<evidence type="ECO:0000256" key="8">
    <source>
        <dbReference type="ARBA" id="ARBA00022989"/>
    </source>
</evidence>
<feature type="transmembrane region" description="Helical" evidence="11">
    <location>
        <begin position="1895"/>
        <end position="1918"/>
    </location>
</feature>
<reference evidence="13" key="1">
    <citation type="submission" date="2020-11" db="EMBL/GenBank/DDBJ databases">
        <authorList>
            <person name="Tran Van P."/>
        </authorList>
    </citation>
    <scope>NUCLEOTIDE SEQUENCE</scope>
</reference>
<comment type="subcellular location">
    <subcellularLocation>
        <location evidence="1">Membrane</location>
        <topology evidence="1">Multi-pass membrane protein</topology>
    </subcellularLocation>
</comment>
<dbReference type="Proteomes" id="UP000728032">
    <property type="component" value="Unassembled WGS sequence"/>
</dbReference>
<evidence type="ECO:0000256" key="5">
    <source>
        <dbReference type="ARBA" id="ARBA00022737"/>
    </source>
</evidence>
<dbReference type="PROSITE" id="PS50893">
    <property type="entry name" value="ABC_TRANSPORTER_2"/>
    <property type="match status" value="1"/>
</dbReference>
<dbReference type="GO" id="GO:0016020">
    <property type="term" value="C:membrane"/>
    <property type="evidence" value="ECO:0007669"/>
    <property type="project" value="UniProtKB-SubCell"/>
</dbReference>
<evidence type="ECO:0000256" key="9">
    <source>
        <dbReference type="ARBA" id="ARBA00023136"/>
    </source>
</evidence>
<feature type="transmembrane region" description="Helical" evidence="11">
    <location>
        <begin position="771"/>
        <end position="793"/>
    </location>
</feature>
<accession>A0A7R9LNL4</accession>
<dbReference type="SUPFAM" id="SSF52540">
    <property type="entry name" value="P-loop containing nucleoside triphosphate hydrolases"/>
    <property type="match status" value="2"/>
</dbReference>
<evidence type="ECO:0000256" key="11">
    <source>
        <dbReference type="SAM" id="Phobius"/>
    </source>
</evidence>
<dbReference type="GO" id="GO:0005319">
    <property type="term" value="F:lipid transporter activity"/>
    <property type="evidence" value="ECO:0007669"/>
    <property type="project" value="TreeGrafter"/>
</dbReference>
<dbReference type="CDD" id="cd03263">
    <property type="entry name" value="ABC_subfamily_A"/>
    <property type="match status" value="1"/>
</dbReference>
<keyword evidence="4 11" id="KW-0812">Transmembrane</keyword>
<keyword evidence="6" id="KW-0547">Nucleotide-binding</keyword>
<evidence type="ECO:0000256" key="4">
    <source>
        <dbReference type="ARBA" id="ARBA00022692"/>
    </source>
</evidence>
<keyword evidence="8 11" id="KW-1133">Transmembrane helix</keyword>
<dbReference type="InterPro" id="IPR013525">
    <property type="entry name" value="ABC2_TM"/>
</dbReference>
<feature type="region of interest" description="Disordered" evidence="10">
    <location>
        <begin position="429"/>
        <end position="459"/>
    </location>
</feature>
<keyword evidence="14" id="KW-1185">Reference proteome</keyword>
<dbReference type="GO" id="GO:0016887">
    <property type="term" value="F:ATP hydrolysis activity"/>
    <property type="evidence" value="ECO:0007669"/>
    <property type="project" value="InterPro"/>
</dbReference>
<dbReference type="GO" id="GO:0005524">
    <property type="term" value="F:ATP binding"/>
    <property type="evidence" value="ECO:0007669"/>
    <property type="project" value="UniProtKB-KW"/>
</dbReference>
<feature type="transmembrane region" description="Helical" evidence="11">
    <location>
        <begin position="728"/>
        <end position="750"/>
    </location>
</feature>
<feature type="region of interest" description="Disordered" evidence="10">
    <location>
        <begin position="372"/>
        <end position="408"/>
    </location>
</feature>
<feature type="domain" description="ABC transporter" evidence="12">
    <location>
        <begin position="1014"/>
        <end position="1273"/>
    </location>
</feature>
<feature type="compositionally biased region" description="Basic and acidic residues" evidence="10">
    <location>
        <begin position="433"/>
        <end position="451"/>
    </location>
</feature>
<evidence type="ECO:0000256" key="10">
    <source>
        <dbReference type="SAM" id="MobiDB-lite"/>
    </source>
</evidence>
<feature type="transmembrane region" description="Helical" evidence="11">
    <location>
        <begin position="834"/>
        <end position="855"/>
    </location>
</feature>
<keyword evidence="9 11" id="KW-0472">Membrane</keyword>
<sequence>MGFMTQLRLLLWKNFTLKKRKPHVLICELFLPLVLFFILWVIRHNQPSQFIGDLAFSTKPLPSAGLMAVLQSFCDGGVRDEDGFDTFPNSTLEKLLRNLNDIARKKNFIIRPGFEPKELESIPRIYKSIIEDPIAIHSHFLRAGSFHIKDMFKDSAQFGAYLKRADYLRLSDQQVSALFETGLNMQKIHDTLFGIEALIPNGQPFSLYDFMKLNELHKSKVFMAFAWIFDVYNKGGLTVNVDAFTKEAVDILITKESVKAFFCLNDTSPLVSPFFRPPNDTYVHHFESISHELCANLTDSHLKTLTGEIRRNFNETKITELLTKDWDYGKAKRRINQFFGDLNKFAIFELTLKELSQIAVSLPNDVCKMENSTTNGTGDAYPTSDTLLDGLNVTDSQSSEEDQQSQKKKNNIEGLVRVFLKMQKTICGPKSAQKVDKKHDNSTDPDHKSGDEDSDDEPVNQFIKDQQILLNMLYSNPKILFAPNGTSSAAYKIIQRANQTFELLDKVTNYAHILLNVSQEIEDYLSLNETQRQFETVRKIREDILHLPKIFRFLDLAHGLELLNRSISIGGDLETFKEELRLIHNAACSWLSLTKDISLNVFHGFKSEDDLLHYFQKRAYFDNVTVLASVIFDTNSTSLPPHITYKIRQNATLTSTTAQIRDRFWSPGPRNWGYSYYGFGFVWIQDILERAMISLQTGKDVSEPGSYLHQFPYPCHIADQFLFIIEHVMPLCMAISWVYSVSMLVQSVVYEKEQRLKEVMKTMGLNSLVHWLAWFITSFLQMSITAVVLTVILKYGLVLTYSNPVLIFFYIEIFVIANIVFSFLISVLYSKAKLAAACAGIIYFLTYVPCMYLAVREETAHDKIPFWAKTLASLLSTTAFGMGAKYFAFYEEVGVGVQWSNIATSPVEDDEFTLWNVMNMMVLDALLYGTLVWYIENVHPGSYGLPRPWYFPFTKSYWLGTPIGDDDLFCSWNIKSKQLSAEHKKTRSRPPSESINLNDLIYFESEPLDLMLGVSILNLVKRYTNTKGVPPAVNKLSVNLYESQITCFLGHNGAGKTTTMSILTGLFPPTSGETHIYGLDIKTDMDVIRQSMGICPQHNVLFDELTVEEHLWFYSRLKDANGGNGGDFEENINKMISDLSLPIRRGKTVESLSGGMKRKLSVAIAFIGDSKVVILDEPTAGVDPYTRYSLIFLSHSGIQYSIFCCCLGYRRAIWDLILKYKKTRTILLSTHHMDEADVLSDRIAILSNGQIKCCGSPLFLKHNLGEGYHLIFVKNPDYRTHYTADMEVPSLEVQTFVQKYAPTSKYLFETRDEIHFILPNVELKNFVRLFSALENPRNLCALNVQTFGLKNTTLEEIFLKVASNWNFNVLKTTFQQNHKRTHSWDKPSTSAASASASTHPSVITYDTGFKVEHREHLKMPTEKVDCKRRLLMNQFSAILFKRWCCTKRNWKGLFSQILLPAFFVCVAMSVALIAPKSQDLPALTLSPALYYNYTQHLGGTVMPYCERDWDPKKEGTGGHNMHNISATFHLPSGVGATCLLKSRDSIAENYTELSDYELVSEYLKLDSACTSVLLPGIKPRIFLPVAPTSRSPTATTTVKPHDMDVISNTTEPTPTPDYLDYYPYCQCSADGTGYICDASGFLWPPALKLITGDILLDITGVGKGHEEHLYYITTTDMYRLRRYGAFTFGLHRDYIPERFAEKVDEDVEKILRQIAVRNVSKVWFNNKGYHSMPTYLNVMNNAILREHLNKSQGNPAAYGITLINHPMVDTSYTLSQEQILQGTDVLIAIFIIVAMSFVPASFVLFLVYERFTKAKHLQFVSGVNVIVYWTANYFWDMCSYVVPAMCCILILLIFDIPAYTSKNNFPAVVSLFLMYGWSVTPVMYPVSFLFEEPSTAYICLIVINLFVGITCIVTSFLLEAFLFSSYVPYLAYIHRILKAVFLMFPNYCLGRGLMDIAFNEYQNIYLYKTGQYSQMRSPFAWDLITRNLIAMLCSGFAFFIITLLCEYNVFRLLGCKRKDRHQSYRTAAHVDEDQDVAQERLRVLSTGNDPQNVLRMRELTKVFKKPQKHMAVNGLCLDVTRGECFGLLGVNGAGKSTTFKMLTGDIPVTSGDAIINQFSVREDLHRAQQNIGYCPQFDALFDELTAREHLKFYARLRGVKDEELAIETVLRRVELTAF</sequence>
<dbReference type="Pfam" id="PF12698">
    <property type="entry name" value="ABC2_membrane_3"/>
    <property type="match status" value="2"/>
</dbReference>
<dbReference type="SMART" id="SM00382">
    <property type="entry name" value="AAA"/>
    <property type="match status" value="1"/>
</dbReference>
<organism evidence="13">
    <name type="scientific">Oppiella nova</name>
    <dbReference type="NCBI Taxonomy" id="334625"/>
    <lineage>
        <taxon>Eukaryota</taxon>
        <taxon>Metazoa</taxon>
        <taxon>Ecdysozoa</taxon>
        <taxon>Arthropoda</taxon>
        <taxon>Chelicerata</taxon>
        <taxon>Arachnida</taxon>
        <taxon>Acari</taxon>
        <taxon>Acariformes</taxon>
        <taxon>Sarcoptiformes</taxon>
        <taxon>Oribatida</taxon>
        <taxon>Brachypylina</taxon>
        <taxon>Oppioidea</taxon>
        <taxon>Oppiidae</taxon>
        <taxon>Oppiella</taxon>
    </lineage>
</organism>
<dbReference type="Gene3D" id="3.40.50.300">
    <property type="entry name" value="P-loop containing nucleotide triphosphate hydrolases"/>
    <property type="match status" value="2"/>
</dbReference>
<feature type="non-terminal residue" evidence="13">
    <location>
        <position position="1"/>
    </location>
</feature>
<dbReference type="PROSITE" id="PS00211">
    <property type="entry name" value="ABC_TRANSPORTER_1"/>
    <property type="match status" value="1"/>
</dbReference>
<dbReference type="OrthoDB" id="6478258at2759"/>